<dbReference type="Pfam" id="PF22544">
    <property type="entry name" value="HYDIN_VesB_CFA65-like_Ig"/>
    <property type="match status" value="2"/>
</dbReference>
<dbReference type="NCBIfam" id="NF012200">
    <property type="entry name" value="choice_anch_D"/>
    <property type="match status" value="4"/>
</dbReference>
<reference evidence="7 8" key="1">
    <citation type="submission" date="2016-04" db="EMBL/GenBank/DDBJ databases">
        <title>Complete genome sequence of Dokdonella koreensis DS-123T.</title>
        <authorList>
            <person name="Kim J.F."/>
            <person name="Lee H."/>
            <person name="Kwak M.-J."/>
        </authorList>
    </citation>
    <scope>NUCLEOTIDE SEQUENCE [LARGE SCALE GENOMIC DNA]</scope>
    <source>
        <strain evidence="7 8">DS-123</strain>
    </source>
</reference>
<dbReference type="InterPro" id="IPR011048">
    <property type="entry name" value="Haem_d1_sf"/>
</dbReference>
<keyword evidence="7" id="KW-0540">Nuclease</keyword>
<dbReference type="GO" id="GO:0004519">
    <property type="term" value="F:endonuclease activity"/>
    <property type="evidence" value="ECO:0007669"/>
    <property type="project" value="UniProtKB-KW"/>
</dbReference>
<keyword evidence="3" id="KW-0963">Cytoplasm</keyword>
<dbReference type="PANTHER" id="PTHR47197:SF3">
    <property type="entry name" value="DIHYDRO-HEME D1 DEHYDROGENASE"/>
    <property type="match status" value="1"/>
</dbReference>
<dbReference type="EMBL" id="CP015249">
    <property type="protein sequence ID" value="ANB19696.1"/>
    <property type="molecule type" value="Genomic_DNA"/>
</dbReference>
<evidence type="ECO:0000259" key="6">
    <source>
        <dbReference type="Pfam" id="PF22544"/>
    </source>
</evidence>
<dbReference type="Proteomes" id="UP000076830">
    <property type="component" value="Chromosome"/>
</dbReference>
<dbReference type="InterPro" id="IPR015943">
    <property type="entry name" value="WD40/YVTN_repeat-like_dom_sf"/>
</dbReference>
<evidence type="ECO:0000256" key="5">
    <source>
        <dbReference type="ARBA" id="ARBA00023273"/>
    </source>
</evidence>
<evidence type="ECO:0000313" key="8">
    <source>
        <dbReference type="Proteomes" id="UP000076830"/>
    </source>
</evidence>
<evidence type="ECO:0000256" key="1">
    <source>
        <dbReference type="ARBA" id="ARBA00004138"/>
    </source>
</evidence>
<sequence length="790" mass="81901">MYATSDWMVARDPLHRAPRAAGLLLVLLALLLSAGGAHALERVDATIVGAGLPHARSVLVSSDGRWAYVITSPTPGRPSPLVTIDLATMEPVGEIPFDQGVDSADGPIGALHPLGTTLYVTYDSLAGPRVGKVDLSTMTLLGTSQLSHYAQTFRIDPQGRYGYTSSDEGLVEKIDLATLQVVGRVQTGLQYLQSSTIDPAGRYLYLGTMTAPANVARIDLATFQWAGMITFPPHVVGFRSAVMAPDGSTAYFGTYSNPSYAPYVAKVDLASFQPGTVLHMGIDSVGLGTAAIDAAGRYAYFGAATKPARLLKVDLSTFTAAESLVFDGDDNGLLSLALDSGGDYAYAGTLNAPGRVIKVALRDPVPDRLRFVPAYVDFHNVQPGSSATRTVTLGNIGTHAATGLLFTAPEAGVSVDTSACGATLAPGADCSITLTYAPSATGPLADSWGVSTLESATTHLTMLGAAVPPLQGASVSEETLDFGTVDVGTTSAPRTLTVTNTSTAAAMLWFAWDVPSFLVDTRTCDFLAAGASCQITVRYKPIDVTPLATSLRISSPNPLIEANVALSGRGVLRDTAADFLESSVDFGQTAVGTVGRRMIQLRNFGTGLLTQLTFSTSDPAFHAGSDIGCEWLMAGQVCIVDLEFRPTTAGPAAATLTLTTAQGAQAQIALSGTGFGNGNPASLVFEPASVDFGAVATGTTATRTVLLRNTGSGFAPISNFLVLPSFQADGMLCMPMLGPGETCTVEIRFSPMGPGVQNETLMVMSDQGIGAQLPLSGAGSTDAIFQGGFD</sequence>
<dbReference type="Gene3D" id="2.130.10.10">
    <property type="entry name" value="YVTN repeat-like/Quinoprotein amine dehydrogenase"/>
    <property type="match status" value="1"/>
</dbReference>
<name>A0A167HA99_9GAMM</name>
<evidence type="ECO:0000256" key="4">
    <source>
        <dbReference type="ARBA" id="ARBA00023069"/>
    </source>
</evidence>
<dbReference type="PANTHER" id="PTHR47197">
    <property type="entry name" value="PROTEIN NIRF"/>
    <property type="match status" value="1"/>
</dbReference>
<keyword evidence="4" id="KW-0969">Cilium</keyword>
<accession>A0A167HA99</accession>
<dbReference type="Gene3D" id="2.60.40.10">
    <property type="entry name" value="Immunoglobulins"/>
    <property type="match status" value="4"/>
</dbReference>
<dbReference type="SUPFAM" id="SSF51004">
    <property type="entry name" value="C-terminal (heme d1) domain of cytochrome cd1-nitrite reductase"/>
    <property type="match status" value="1"/>
</dbReference>
<comment type="subcellular location">
    <subcellularLocation>
        <location evidence="1">Cell projection</location>
        <location evidence="1">Cilium</location>
    </subcellularLocation>
    <subcellularLocation>
        <location evidence="2">Cytoplasm</location>
    </subcellularLocation>
</comment>
<protein>
    <submittedName>
        <fullName evidence="7">Endonuclease/exonuclease/phosphatase</fullName>
    </submittedName>
</protein>
<keyword evidence="7" id="KW-0269">Exonuclease</keyword>
<feature type="domain" description="HYDIN/VesB/CFA65-like Ig-like" evidence="6">
    <location>
        <begin position="682"/>
        <end position="767"/>
    </location>
</feature>
<dbReference type="KEGG" id="dko:I596_3713"/>
<keyword evidence="8" id="KW-1185">Reference proteome</keyword>
<dbReference type="GO" id="GO:0005737">
    <property type="term" value="C:cytoplasm"/>
    <property type="evidence" value="ECO:0007669"/>
    <property type="project" value="UniProtKB-SubCell"/>
</dbReference>
<keyword evidence="7" id="KW-0255">Endonuclease</keyword>
<evidence type="ECO:0000256" key="2">
    <source>
        <dbReference type="ARBA" id="ARBA00004496"/>
    </source>
</evidence>
<dbReference type="GO" id="GO:0004527">
    <property type="term" value="F:exonuclease activity"/>
    <property type="evidence" value="ECO:0007669"/>
    <property type="project" value="UniProtKB-KW"/>
</dbReference>
<feature type="domain" description="HYDIN/VesB/CFA65-like Ig-like" evidence="6">
    <location>
        <begin position="368"/>
        <end position="463"/>
    </location>
</feature>
<dbReference type="AlphaFoldDB" id="A0A167HA99"/>
<dbReference type="InterPro" id="IPR051200">
    <property type="entry name" value="Host-pathogen_enzymatic-act"/>
</dbReference>
<organism evidence="7 8">
    <name type="scientific">Dokdonella koreensis DS-123</name>
    <dbReference type="NCBI Taxonomy" id="1300342"/>
    <lineage>
        <taxon>Bacteria</taxon>
        <taxon>Pseudomonadati</taxon>
        <taxon>Pseudomonadota</taxon>
        <taxon>Gammaproteobacteria</taxon>
        <taxon>Lysobacterales</taxon>
        <taxon>Rhodanobacteraceae</taxon>
        <taxon>Dokdonella</taxon>
    </lineage>
</organism>
<dbReference type="InterPro" id="IPR053879">
    <property type="entry name" value="HYDIN_VesB_CFA65-like_Ig"/>
</dbReference>
<proteinExistence type="predicted"/>
<dbReference type="STRING" id="1300342.I596_3713"/>
<evidence type="ECO:0000256" key="3">
    <source>
        <dbReference type="ARBA" id="ARBA00022490"/>
    </source>
</evidence>
<evidence type="ECO:0000313" key="7">
    <source>
        <dbReference type="EMBL" id="ANB19696.1"/>
    </source>
</evidence>
<keyword evidence="7" id="KW-0378">Hydrolase</keyword>
<gene>
    <name evidence="7" type="ORF">I596_3713</name>
</gene>
<keyword evidence="5" id="KW-0966">Cell projection</keyword>
<dbReference type="InterPro" id="IPR013783">
    <property type="entry name" value="Ig-like_fold"/>
</dbReference>
<dbReference type="OrthoDB" id="9790815at2"/>